<dbReference type="PANTHER" id="PTHR10574:SF406">
    <property type="entry name" value="LAMININ SUBUNIT ALPHA 5"/>
    <property type="match status" value="1"/>
</dbReference>
<dbReference type="Proteomes" id="UP000095287">
    <property type="component" value="Unplaced"/>
</dbReference>
<dbReference type="InterPro" id="IPR002049">
    <property type="entry name" value="LE_dom"/>
</dbReference>
<dbReference type="Pfam" id="PF00055">
    <property type="entry name" value="Laminin_N"/>
    <property type="match status" value="1"/>
</dbReference>
<proteinExistence type="predicted"/>
<dbReference type="GO" id="GO:0009887">
    <property type="term" value="P:animal organ morphogenesis"/>
    <property type="evidence" value="ECO:0007669"/>
    <property type="project" value="TreeGrafter"/>
</dbReference>
<dbReference type="WBParaSite" id="L893_g22880.t1">
    <property type="protein sequence ID" value="L893_g22880.t1"/>
    <property type="gene ID" value="L893_g22880"/>
</dbReference>
<comment type="caution">
    <text evidence="10">Lacks conserved residue(s) required for the propagation of feature annotation.</text>
</comment>
<dbReference type="SMART" id="SM00180">
    <property type="entry name" value="EGF_Lam"/>
    <property type="match status" value="2"/>
</dbReference>
<dbReference type="PROSITE" id="PS50027">
    <property type="entry name" value="EGF_LAM_2"/>
    <property type="match status" value="1"/>
</dbReference>
<feature type="domain" description="Laminin EGF-like" evidence="12">
    <location>
        <begin position="358"/>
        <end position="427"/>
    </location>
</feature>
<dbReference type="AlphaFoldDB" id="A0A1I7Z4Z2"/>
<dbReference type="PANTHER" id="PTHR10574">
    <property type="entry name" value="NETRIN/LAMININ-RELATED"/>
    <property type="match status" value="1"/>
</dbReference>
<dbReference type="GO" id="GO:0005201">
    <property type="term" value="F:extracellular matrix structural constituent"/>
    <property type="evidence" value="ECO:0007669"/>
    <property type="project" value="TreeGrafter"/>
</dbReference>
<evidence type="ECO:0000259" key="13">
    <source>
        <dbReference type="PROSITE" id="PS51117"/>
    </source>
</evidence>
<protein>
    <submittedName>
        <fullName evidence="15">Laminin N-terminal domain-containing protein</fullName>
    </submittedName>
</protein>
<evidence type="ECO:0000256" key="3">
    <source>
        <dbReference type="ARBA" id="ARBA00022530"/>
    </source>
</evidence>
<keyword evidence="6" id="KW-0084">Basement membrane</keyword>
<evidence type="ECO:0000256" key="7">
    <source>
        <dbReference type="ARBA" id="ARBA00023157"/>
    </source>
</evidence>
<evidence type="ECO:0000313" key="14">
    <source>
        <dbReference type="Proteomes" id="UP000095287"/>
    </source>
</evidence>
<sequence length="457" mass="52372">MSSSRGACTTMLLRFLLLLLVVGVRNGHTKVLYPPTLNVAYKRPITASATCGEVNGQPFAESYCSIAGSSEYVKNDKDMYEDSNFRELSKGEEEFKIGQYCDYCDANSTLLSHPADNMVDGTADWWQSPPISRGTQYNFINITIDLEQEFHISSVWIQMANSPRPAAWVLERSTDFGKTFIPWQYFAENSAECFRRFGLQTMKILESDDEVICTSDSSKIHPFENGEIFFTVLTDRPNERNFTHSTVLQNFARATNIRFRLLQTNTLKGHYMYMNDGYDHTLTDRYFYAIKEIYMHGRCVCNGHGASCDIEGPHNPRKYVCRCEHNTCGAQCDQCCPGFEQKKWRRSKEGQDFQCEPCNCHGHSNECVYDEEVEKNGQSLDIHGRYEGGGRCQNCRHNTQGINCNECADGFFRPPGKYWNETDVCQDFWDSQKRGDRLHKMPRELMHRSGGTTHVST</sequence>
<dbReference type="FunFam" id="2.10.25.10:FF:000069">
    <property type="entry name" value="Laminin subunit alpha 1"/>
    <property type="match status" value="1"/>
</dbReference>
<evidence type="ECO:0000256" key="1">
    <source>
        <dbReference type="ARBA" id="ARBA00004302"/>
    </source>
</evidence>
<dbReference type="PROSITE" id="PS51117">
    <property type="entry name" value="LAMININ_NTER"/>
    <property type="match status" value="1"/>
</dbReference>
<evidence type="ECO:0000256" key="8">
    <source>
        <dbReference type="ARBA" id="ARBA00023180"/>
    </source>
</evidence>
<dbReference type="GO" id="GO:0005604">
    <property type="term" value="C:basement membrane"/>
    <property type="evidence" value="ECO:0007669"/>
    <property type="project" value="UniProtKB-SubCell"/>
</dbReference>
<evidence type="ECO:0000256" key="10">
    <source>
        <dbReference type="PROSITE-ProRule" id="PRU00460"/>
    </source>
</evidence>
<keyword evidence="7 10" id="KW-1015">Disulfide bond</keyword>
<keyword evidence="14" id="KW-1185">Reference proteome</keyword>
<evidence type="ECO:0000313" key="15">
    <source>
        <dbReference type="WBParaSite" id="L893_g22880.t1"/>
    </source>
</evidence>
<dbReference type="SUPFAM" id="SSF49785">
    <property type="entry name" value="Galactose-binding domain-like"/>
    <property type="match status" value="1"/>
</dbReference>
<evidence type="ECO:0000259" key="12">
    <source>
        <dbReference type="PROSITE" id="PS50027"/>
    </source>
</evidence>
<evidence type="ECO:0000256" key="11">
    <source>
        <dbReference type="SAM" id="SignalP"/>
    </source>
</evidence>
<dbReference type="GO" id="GO:0007411">
    <property type="term" value="P:axon guidance"/>
    <property type="evidence" value="ECO:0007669"/>
    <property type="project" value="TreeGrafter"/>
</dbReference>
<accession>A0A1I7Z4Z2</accession>
<evidence type="ECO:0000256" key="6">
    <source>
        <dbReference type="ARBA" id="ARBA00022869"/>
    </source>
</evidence>
<dbReference type="Pfam" id="PF00053">
    <property type="entry name" value="EGF_laminin"/>
    <property type="match status" value="2"/>
</dbReference>
<dbReference type="InterPro" id="IPR008211">
    <property type="entry name" value="Laminin_N"/>
</dbReference>
<keyword evidence="2" id="KW-0964">Secreted</keyword>
<dbReference type="CDD" id="cd00055">
    <property type="entry name" value="EGF_Lam"/>
    <property type="match status" value="2"/>
</dbReference>
<keyword evidence="5" id="KW-0677">Repeat</keyword>
<dbReference type="SUPFAM" id="SSF57196">
    <property type="entry name" value="EGF/Laminin"/>
    <property type="match status" value="2"/>
</dbReference>
<feature type="chain" id="PRO_5009313009" evidence="11">
    <location>
        <begin position="28"/>
        <end position="457"/>
    </location>
</feature>
<evidence type="ECO:0000256" key="2">
    <source>
        <dbReference type="ARBA" id="ARBA00022525"/>
    </source>
</evidence>
<evidence type="ECO:0000256" key="4">
    <source>
        <dbReference type="ARBA" id="ARBA00022729"/>
    </source>
</evidence>
<keyword evidence="9 10" id="KW-0424">Laminin EGF-like domain</keyword>
<dbReference type="PROSITE" id="PS01248">
    <property type="entry name" value="EGF_LAM_1"/>
    <property type="match status" value="1"/>
</dbReference>
<reference evidence="15" key="1">
    <citation type="submission" date="2016-11" db="UniProtKB">
        <authorList>
            <consortium name="WormBaseParasite"/>
        </authorList>
    </citation>
    <scope>IDENTIFICATION</scope>
</reference>
<comment type="subcellular location">
    <subcellularLocation>
        <location evidence="1">Secreted</location>
        <location evidence="1">Extracellular space</location>
        <location evidence="1">Extracellular matrix</location>
        <location evidence="1">Basement membrane</location>
    </subcellularLocation>
</comment>
<dbReference type="Gene3D" id="2.10.25.10">
    <property type="entry name" value="Laminin"/>
    <property type="match status" value="1"/>
</dbReference>
<feature type="disulfide bond" evidence="10">
    <location>
        <begin position="395"/>
        <end position="404"/>
    </location>
</feature>
<keyword evidence="3" id="KW-0272">Extracellular matrix</keyword>
<keyword evidence="8" id="KW-0325">Glycoprotein</keyword>
<evidence type="ECO:0000256" key="5">
    <source>
        <dbReference type="ARBA" id="ARBA00022737"/>
    </source>
</evidence>
<organism evidence="14 15">
    <name type="scientific">Steinernema glaseri</name>
    <dbReference type="NCBI Taxonomy" id="37863"/>
    <lineage>
        <taxon>Eukaryota</taxon>
        <taxon>Metazoa</taxon>
        <taxon>Ecdysozoa</taxon>
        <taxon>Nematoda</taxon>
        <taxon>Chromadorea</taxon>
        <taxon>Rhabditida</taxon>
        <taxon>Tylenchina</taxon>
        <taxon>Panagrolaimomorpha</taxon>
        <taxon>Strongyloidoidea</taxon>
        <taxon>Steinernematidae</taxon>
        <taxon>Steinernema</taxon>
    </lineage>
</organism>
<dbReference type="SMART" id="SM00136">
    <property type="entry name" value="LamNT"/>
    <property type="match status" value="1"/>
</dbReference>
<evidence type="ECO:0000256" key="9">
    <source>
        <dbReference type="ARBA" id="ARBA00023292"/>
    </source>
</evidence>
<dbReference type="Gene3D" id="2.60.120.260">
    <property type="entry name" value="Galactose-binding domain-like"/>
    <property type="match status" value="1"/>
</dbReference>
<name>A0A1I7Z4Z2_9BILA</name>
<keyword evidence="4 11" id="KW-0732">Signal</keyword>
<dbReference type="InterPro" id="IPR050440">
    <property type="entry name" value="Laminin/Netrin_ECM"/>
</dbReference>
<dbReference type="InterPro" id="IPR008979">
    <property type="entry name" value="Galactose-bd-like_sf"/>
</dbReference>
<dbReference type="GO" id="GO:0009888">
    <property type="term" value="P:tissue development"/>
    <property type="evidence" value="ECO:0007669"/>
    <property type="project" value="TreeGrafter"/>
</dbReference>
<feature type="signal peptide" evidence="11">
    <location>
        <begin position="1"/>
        <end position="27"/>
    </location>
</feature>
<feature type="domain" description="Laminin N-terminal" evidence="13">
    <location>
        <begin position="28"/>
        <end position="298"/>
    </location>
</feature>